<feature type="transmembrane region" description="Helical" evidence="6">
    <location>
        <begin position="294"/>
        <end position="313"/>
    </location>
</feature>
<evidence type="ECO:0000313" key="8">
    <source>
        <dbReference type="Proteomes" id="UP000184694"/>
    </source>
</evidence>
<feature type="transmembrane region" description="Helical" evidence="6">
    <location>
        <begin position="409"/>
        <end position="427"/>
    </location>
</feature>
<proteinExistence type="inferred from homology"/>
<name>A0A1N6E8T0_9BACT</name>
<protein>
    <submittedName>
        <fullName evidence="7">L-tartrate/succinate antiporter</fullName>
    </submittedName>
</protein>
<evidence type="ECO:0000256" key="6">
    <source>
        <dbReference type="SAM" id="Phobius"/>
    </source>
</evidence>
<organism evidence="7 8">
    <name type="scientific">Halodesulfovibrio marinisediminis DSM 17456</name>
    <dbReference type="NCBI Taxonomy" id="1121457"/>
    <lineage>
        <taxon>Bacteria</taxon>
        <taxon>Pseudomonadati</taxon>
        <taxon>Thermodesulfobacteriota</taxon>
        <taxon>Desulfovibrionia</taxon>
        <taxon>Desulfovibrionales</taxon>
        <taxon>Desulfovibrionaceae</taxon>
        <taxon>Halodesulfovibrio</taxon>
    </lineage>
</organism>
<evidence type="ECO:0000256" key="3">
    <source>
        <dbReference type="ARBA" id="ARBA00022692"/>
    </source>
</evidence>
<evidence type="ECO:0000256" key="5">
    <source>
        <dbReference type="ARBA" id="ARBA00023136"/>
    </source>
</evidence>
<dbReference type="RefSeq" id="WP_074215638.1">
    <property type="nucleotide sequence ID" value="NZ_FSRG01000003.1"/>
</dbReference>
<keyword evidence="4 6" id="KW-1133">Transmembrane helix</keyword>
<dbReference type="InterPro" id="IPR030676">
    <property type="entry name" value="CitT-rel"/>
</dbReference>
<reference evidence="8" key="1">
    <citation type="submission" date="2016-11" db="EMBL/GenBank/DDBJ databases">
        <authorList>
            <person name="Varghese N."/>
            <person name="Submissions S."/>
        </authorList>
    </citation>
    <scope>NUCLEOTIDE SEQUENCE [LARGE SCALE GENOMIC DNA]</scope>
    <source>
        <strain evidence="8">DSM 17456</strain>
    </source>
</reference>
<dbReference type="Proteomes" id="UP000184694">
    <property type="component" value="Unassembled WGS sequence"/>
</dbReference>
<dbReference type="EMBL" id="FSRG01000003">
    <property type="protein sequence ID" value="SIN79438.1"/>
    <property type="molecule type" value="Genomic_DNA"/>
</dbReference>
<evidence type="ECO:0000256" key="1">
    <source>
        <dbReference type="ARBA" id="ARBA00004141"/>
    </source>
</evidence>
<dbReference type="PANTHER" id="PTHR42826">
    <property type="entry name" value="DICARBOXYLATE TRANSPORTER 2.1, CHLOROPLASTIC"/>
    <property type="match status" value="1"/>
</dbReference>
<comment type="similarity">
    <text evidence="2">Belongs to the SLC13A/DASS transporter (TC 2.A.47) family. DIT1 subfamily.</text>
</comment>
<feature type="transmembrane region" description="Helical" evidence="6">
    <location>
        <begin position="51"/>
        <end position="68"/>
    </location>
</feature>
<dbReference type="GO" id="GO:0016020">
    <property type="term" value="C:membrane"/>
    <property type="evidence" value="ECO:0007669"/>
    <property type="project" value="UniProtKB-SubCell"/>
</dbReference>
<sequence>MREYLLKFSPVIITVGMALCPMPEGLTPEGWYFLSIFIGVIVGLIIEPVPAALVGLVGVSVVAVLGLVDSNPTASRNWALSGFSNGVIWLVFSAFMFALGYKKTGLGRRISLILIKYLGRNTLGVGYAIAFSDALLAPFMPSNTARSAGTIYPIVSNIPLMFNSTPDHEPRKIGSYLTWVGIASTCVTSSMFLTALAPNLLAVDLIAQSSGVQISWGQWGKIMIPAMLPLFLLTPWLAYVIYPPTQKNSPEAPAWAAKELEKLGSVSRKELMMLGYAILALFLWIFGKDLGINSTIAAVLVLSLMVLSGVISWDDVISNKSAWNVLVWFATLVAMASGLNKTGVLPWIGTLSAEYLQSMPPASVALFLVLMFFVFHYFFASTTAHTTALMPLFMVTATGLLPAEMIPKVALMLAGSLGLMGIITPYATGPSPIWYGSGFISQARWWFLGLVFGGIYLGSMLILTLFYV</sequence>
<dbReference type="InterPro" id="IPR001898">
    <property type="entry name" value="SLC13A/DASS"/>
</dbReference>
<evidence type="ECO:0000313" key="7">
    <source>
        <dbReference type="EMBL" id="SIN79438.1"/>
    </source>
</evidence>
<dbReference type="NCBIfam" id="TIGR00785">
    <property type="entry name" value="dass"/>
    <property type="match status" value="1"/>
</dbReference>
<evidence type="ECO:0000256" key="2">
    <source>
        <dbReference type="ARBA" id="ARBA00007349"/>
    </source>
</evidence>
<feature type="transmembrane region" description="Helical" evidence="6">
    <location>
        <begin position="360"/>
        <end position="379"/>
    </location>
</feature>
<keyword evidence="3 6" id="KW-0812">Transmembrane</keyword>
<feature type="transmembrane region" description="Helical" evidence="6">
    <location>
        <begin position="30"/>
        <end position="46"/>
    </location>
</feature>
<dbReference type="OrthoDB" id="3170849at2"/>
<gene>
    <name evidence="7" type="ORF">SAMN02745161_0797</name>
</gene>
<feature type="transmembrane region" description="Helical" evidence="6">
    <location>
        <begin position="80"/>
        <end position="101"/>
    </location>
</feature>
<feature type="transmembrane region" description="Helical" evidence="6">
    <location>
        <begin position="271"/>
        <end position="287"/>
    </location>
</feature>
<evidence type="ECO:0000256" key="4">
    <source>
        <dbReference type="ARBA" id="ARBA00022989"/>
    </source>
</evidence>
<feature type="transmembrane region" description="Helical" evidence="6">
    <location>
        <begin position="222"/>
        <end position="242"/>
    </location>
</feature>
<feature type="transmembrane region" description="Helical" evidence="6">
    <location>
        <begin position="447"/>
        <end position="467"/>
    </location>
</feature>
<feature type="transmembrane region" description="Helical" evidence="6">
    <location>
        <begin position="176"/>
        <end position="201"/>
    </location>
</feature>
<keyword evidence="5 6" id="KW-0472">Membrane</keyword>
<feature type="transmembrane region" description="Helical" evidence="6">
    <location>
        <begin position="325"/>
        <end position="348"/>
    </location>
</feature>
<comment type="subcellular location">
    <subcellularLocation>
        <location evidence="1">Membrane</location>
        <topology evidence="1">Multi-pass membrane protein</topology>
    </subcellularLocation>
</comment>
<accession>A0A1N6E8T0</accession>
<dbReference type="GO" id="GO:0022857">
    <property type="term" value="F:transmembrane transporter activity"/>
    <property type="evidence" value="ECO:0007669"/>
    <property type="project" value="InterPro"/>
</dbReference>
<dbReference type="STRING" id="1121457.SAMN02745161_0797"/>
<dbReference type="Pfam" id="PF00939">
    <property type="entry name" value="Na_sulph_symp"/>
    <property type="match status" value="1"/>
</dbReference>
<dbReference type="AlphaFoldDB" id="A0A1N6E8T0"/>
<dbReference type="PIRSF" id="PIRSF002457">
    <property type="entry name" value="DASS"/>
    <property type="match status" value="1"/>
</dbReference>
<keyword evidence="8" id="KW-1185">Reference proteome</keyword>